<gene>
    <name evidence="3" type="ORF">Voc01_060290</name>
</gene>
<accession>A0A8J4EGH0</accession>
<dbReference type="Proteomes" id="UP000635606">
    <property type="component" value="Unassembled WGS sequence"/>
</dbReference>
<organism evidence="3 4">
    <name type="scientific">Virgisporangium ochraceum</name>
    <dbReference type="NCBI Taxonomy" id="65505"/>
    <lineage>
        <taxon>Bacteria</taxon>
        <taxon>Bacillati</taxon>
        <taxon>Actinomycetota</taxon>
        <taxon>Actinomycetes</taxon>
        <taxon>Micromonosporales</taxon>
        <taxon>Micromonosporaceae</taxon>
        <taxon>Virgisporangium</taxon>
    </lineage>
</organism>
<keyword evidence="2" id="KW-0472">Membrane</keyword>
<dbReference type="RefSeq" id="WP_203931003.1">
    <property type="nucleotide sequence ID" value="NZ_BOPH01000085.1"/>
</dbReference>
<feature type="transmembrane region" description="Helical" evidence="2">
    <location>
        <begin position="113"/>
        <end position="136"/>
    </location>
</feature>
<keyword evidence="2" id="KW-1133">Transmembrane helix</keyword>
<evidence type="ECO:0008006" key="5">
    <source>
        <dbReference type="Google" id="ProtNLM"/>
    </source>
</evidence>
<evidence type="ECO:0000313" key="4">
    <source>
        <dbReference type="Proteomes" id="UP000635606"/>
    </source>
</evidence>
<feature type="compositionally biased region" description="Pro residues" evidence="1">
    <location>
        <begin position="69"/>
        <end position="91"/>
    </location>
</feature>
<dbReference type="AlphaFoldDB" id="A0A8J4EGH0"/>
<proteinExistence type="predicted"/>
<evidence type="ECO:0000313" key="3">
    <source>
        <dbReference type="EMBL" id="GIJ71112.1"/>
    </source>
</evidence>
<feature type="compositionally biased region" description="Low complexity" evidence="1">
    <location>
        <begin position="1"/>
        <end position="26"/>
    </location>
</feature>
<evidence type="ECO:0000256" key="1">
    <source>
        <dbReference type="SAM" id="MobiDB-lite"/>
    </source>
</evidence>
<comment type="caution">
    <text evidence="3">The sequence shown here is derived from an EMBL/GenBank/DDBJ whole genome shotgun (WGS) entry which is preliminary data.</text>
</comment>
<keyword evidence="2" id="KW-0812">Transmembrane</keyword>
<feature type="region of interest" description="Disordered" evidence="1">
    <location>
        <begin position="1"/>
        <end position="102"/>
    </location>
</feature>
<protein>
    <recommendedName>
        <fullName evidence="5">DUF4878 domain-containing protein</fullName>
    </recommendedName>
</protein>
<name>A0A8J4EGH0_9ACTN</name>
<feature type="compositionally biased region" description="Pro residues" evidence="1">
    <location>
        <begin position="45"/>
        <end position="62"/>
    </location>
</feature>
<keyword evidence="4" id="KW-1185">Reference proteome</keyword>
<sequence length="254" mass="26443">MYPNYGNQQGPYGQDPYGQPAYGQPPTSGPAYGQPPTSGPAYGQQPPPYGGQPGYGAPPPFEQPGYGQQPPPYGQQPPPYGYGQQPPPYGQPGPGYGGYPGAPAPRPRSKLGWILGGAGLVLVLFVVGIIVAVNLIGGPSGDNTPEGAVDRWLAAVKDEDLDGVKENSCAKDVEAYNRDPSRTDDFTNSQGNKLESWDIGTANVTGDTGKVSVTIKGEKSDGSSASDTGQIPVQRESGDWKVCWSSLVTTGTGN</sequence>
<reference evidence="3" key="1">
    <citation type="submission" date="2021-01" db="EMBL/GenBank/DDBJ databases">
        <title>Whole genome shotgun sequence of Virgisporangium ochraceum NBRC 16418.</title>
        <authorList>
            <person name="Komaki H."/>
            <person name="Tamura T."/>
        </authorList>
    </citation>
    <scope>NUCLEOTIDE SEQUENCE</scope>
    <source>
        <strain evidence="3">NBRC 16418</strain>
    </source>
</reference>
<dbReference type="EMBL" id="BOPH01000085">
    <property type="protein sequence ID" value="GIJ71112.1"/>
    <property type="molecule type" value="Genomic_DNA"/>
</dbReference>
<evidence type="ECO:0000256" key="2">
    <source>
        <dbReference type="SAM" id="Phobius"/>
    </source>
</evidence>